<dbReference type="InterPro" id="IPR036388">
    <property type="entry name" value="WH-like_DNA-bd_sf"/>
</dbReference>
<dbReference type="Gene3D" id="1.10.10.10">
    <property type="entry name" value="Winged helix-like DNA-binding domain superfamily/Winged helix DNA-binding domain"/>
    <property type="match status" value="1"/>
</dbReference>
<dbReference type="EMBL" id="CP071839">
    <property type="protein sequence ID" value="QTD99402.1"/>
    <property type="molecule type" value="Genomic_DNA"/>
</dbReference>
<proteinExistence type="predicted"/>
<dbReference type="Proteomes" id="UP000663908">
    <property type="component" value="Chromosome"/>
</dbReference>
<reference evidence="3 4" key="1">
    <citation type="submission" date="2021-03" db="EMBL/GenBank/DDBJ databases">
        <title>Complete genome sequence of Streptomyces cyanogenus S136, producer of anticancer angucycline landomycin A.</title>
        <authorList>
            <person name="Hrab P."/>
            <person name="Ruckert C."/>
            <person name="Busche T."/>
            <person name="Ostash I."/>
            <person name="Kalinowski J."/>
            <person name="Fedorenko V."/>
            <person name="Yushchuk O."/>
            <person name="Ostash B."/>
        </authorList>
    </citation>
    <scope>NUCLEOTIDE SEQUENCE [LARGE SCALE GENOMIC DNA]</scope>
    <source>
        <strain evidence="3 4">S136</strain>
    </source>
</reference>
<dbReference type="RefSeq" id="WP_208032994.1">
    <property type="nucleotide sequence ID" value="NZ_CP071839.1"/>
</dbReference>
<evidence type="ECO:0000313" key="3">
    <source>
        <dbReference type="EMBL" id="QTD99402.1"/>
    </source>
</evidence>
<dbReference type="Pfam" id="PF12802">
    <property type="entry name" value="MarR_2"/>
    <property type="match status" value="1"/>
</dbReference>
<keyword evidence="4" id="KW-1185">Reference proteome</keyword>
<dbReference type="PANTHER" id="PTHR33164:SF106">
    <property type="entry name" value="TRANSCRIPTIONAL REGULATORY PROTEIN"/>
    <property type="match status" value="1"/>
</dbReference>
<accession>A0ABX7TSS2</accession>
<dbReference type="SMART" id="SM00347">
    <property type="entry name" value="HTH_MARR"/>
    <property type="match status" value="1"/>
</dbReference>
<protein>
    <submittedName>
        <fullName evidence="3">HTH-type transcriptional regulator MhqR</fullName>
    </submittedName>
</protein>
<dbReference type="PANTHER" id="PTHR33164">
    <property type="entry name" value="TRANSCRIPTIONAL REGULATOR, MARR FAMILY"/>
    <property type="match status" value="1"/>
</dbReference>
<evidence type="ECO:0000256" key="1">
    <source>
        <dbReference type="SAM" id="MobiDB-lite"/>
    </source>
</evidence>
<organism evidence="3 4">
    <name type="scientific">Streptomyces cyanogenus</name>
    <dbReference type="NCBI Taxonomy" id="80860"/>
    <lineage>
        <taxon>Bacteria</taxon>
        <taxon>Bacillati</taxon>
        <taxon>Actinomycetota</taxon>
        <taxon>Actinomycetes</taxon>
        <taxon>Kitasatosporales</taxon>
        <taxon>Streptomycetaceae</taxon>
        <taxon>Streptomyces</taxon>
    </lineage>
</organism>
<name>A0ABX7TSS2_STRCY</name>
<evidence type="ECO:0000313" key="4">
    <source>
        <dbReference type="Proteomes" id="UP000663908"/>
    </source>
</evidence>
<dbReference type="InterPro" id="IPR036390">
    <property type="entry name" value="WH_DNA-bd_sf"/>
</dbReference>
<sequence>MTDPDRTRLYEELALESRRYLAGYVLFNQAVADHLGLHPTDVQCLSLLTAEPEPLTVRQIADRTGLTTGSATRLVDRLERGGYVVRTPDRHDRRRVLVTPVPERLARVTALWDDLGRTWQTLLDDHSEDELRAITRHMRRAHDLGQAQIERLRTLPRPDQPPPQPAGASGGSGGSGG</sequence>
<feature type="compositionally biased region" description="Gly residues" evidence="1">
    <location>
        <begin position="168"/>
        <end position="177"/>
    </location>
</feature>
<dbReference type="InterPro" id="IPR012318">
    <property type="entry name" value="HTH_CRP"/>
</dbReference>
<dbReference type="SUPFAM" id="SSF46785">
    <property type="entry name" value="Winged helix' DNA-binding domain"/>
    <property type="match status" value="1"/>
</dbReference>
<dbReference type="PROSITE" id="PS50995">
    <property type="entry name" value="HTH_MARR_2"/>
    <property type="match status" value="1"/>
</dbReference>
<gene>
    <name evidence="3" type="primary">mhqR3</name>
    <name evidence="3" type="ORF">S1361_18770</name>
</gene>
<evidence type="ECO:0000259" key="2">
    <source>
        <dbReference type="PROSITE" id="PS50995"/>
    </source>
</evidence>
<dbReference type="InterPro" id="IPR000835">
    <property type="entry name" value="HTH_MarR-typ"/>
</dbReference>
<feature type="region of interest" description="Disordered" evidence="1">
    <location>
        <begin position="152"/>
        <end position="177"/>
    </location>
</feature>
<dbReference type="SMART" id="SM00419">
    <property type="entry name" value="HTH_CRP"/>
    <property type="match status" value="1"/>
</dbReference>
<dbReference type="InterPro" id="IPR039422">
    <property type="entry name" value="MarR/SlyA-like"/>
</dbReference>
<feature type="domain" description="HTH marR-type" evidence="2">
    <location>
        <begin position="6"/>
        <end position="143"/>
    </location>
</feature>